<comment type="caution">
    <text evidence="2">The sequence shown here is derived from an EMBL/GenBank/DDBJ whole genome shotgun (WGS) entry which is preliminary data.</text>
</comment>
<evidence type="ECO:0000313" key="3">
    <source>
        <dbReference type="Proteomes" id="UP000305883"/>
    </source>
</evidence>
<dbReference type="Proteomes" id="UP000305883">
    <property type="component" value="Unassembled WGS sequence"/>
</dbReference>
<organism evidence="2 3">
    <name type="scientific">Colletotrichum higginsianum</name>
    <dbReference type="NCBI Taxonomy" id="80884"/>
    <lineage>
        <taxon>Eukaryota</taxon>
        <taxon>Fungi</taxon>
        <taxon>Dikarya</taxon>
        <taxon>Ascomycota</taxon>
        <taxon>Pezizomycotina</taxon>
        <taxon>Sordariomycetes</taxon>
        <taxon>Hypocreomycetidae</taxon>
        <taxon>Glomerellales</taxon>
        <taxon>Glomerellaceae</taxon>
        <taxon>Colletotrichum</taxon>
        <taxon>Colletotrichum destructivum species complex</taxon>
    </lineage>
</organism>
<dbReference type="OrthoDB" id="3944545at2759"/>
<sequence length="269" mass="29733">MATSSQPAGPLDEGSPYRSFEELRGDPTVAVVFTAAAKRLFWPLDGVFPTALSVMKTLRSADDLEPYFQQTLGGGGIWHEIAQLPLTEPKVSSVEASVYDLEQWEFNWVAWHTHHEGEPANPEYVTYGDLSDEDRPYAKEPKEDGSWEEDSDTEFLVRCCGQDRPLRKRGQKLVITPAAGGHFVTTHDYVSAVHPWLMGLRPEILLAKTVAQPEPQPGSAGMAWMVDQGPEHKVEAKQSWIQAHGGGPPRPIPASTAAILARIRASRNR</sequence>
<feature type="region of interest" description="Disordered" evidence="1">
    <location>
        <begin position="129"/>
        <end position="151"/>
    </location>
</feature>
<gene>
    <name evidence="2" type="ORF">CH35J_005104</name>
</gene>
<name>A0A4V4NCA1_9PEZI</name>
<accession>A0A4V4NCA1</accession>
<feature type="compositionally biased region" description="Basic and acidic residues" evidence="1">
    <location>
        <begin position="133"/>
        <end position="145"/>
    </location>
</feature>
<dbReference type="AlphaFoldDB" id="A0A4V4NCA1"/>
<proteinExistence type="predicted"/>
<dbReference type="EMBL" id="MWPZ01000004">
    <property type="protein sequence ID" value="TIC99203.1"/>
    <property type="molecule type" value="Genomic_DNA"/>
</dbReference>
<protein>
    <submittedName>
        <fullName evidence="2">Uncharacterized protein</fullName>
    </submittedName>
</protein>
<evidence type="ECO:0000256" key="1">
    <source>
        <dbReference type="SAM" id="MobiDB-lite"/>
    </source>
</evidence>
<evidence type="ECO:0000313" key="2">
    <source>
        <dbReference type="EMBL" id="TIC99203.1"/>
    </source>
</evidence>
<reference evidence="2 3" key="1">
    <citation type="journal article" date="2019" name="Genome Biol. Evol.">
        <title>Genomic Plasticity Mediated by Transposable Elements in the Plant Pathogenic Fungus Colletotrichum higginsianum.</title>
        <authorList>
            <person name="Tsushima A."/>
            <person name="Gan P."/>
            <person name="Kumakura N."/>
            <person name="Narusaka M."/>
            <person name="Takano Y."/>
            <person name="Narusaka Y."/>
            <person name="Shirasu K."/>
        </authorList>
    </citation>
    <scope>NUCLEOTIDE SEQUENCE [LARGE SCALE GENOMIC DNA]</scope>
    <source>
        <strain evidence="2 3">MAFF305635-RFP</strain>
    </source>
</reference>